<dbReference type="SUPFAM" id="SSF54523">
    <property type="entry name" value="Pili subunits"/>
    <property type="match status" value="1"/>
</dbReference>
<dbReference type="InterPro" id="IPR045584">
    <property type="entry name" value="Pilin-like"/>
</dbReference>
<dbReference type="Pfam" id="PF07963">
    <property type="entry name" value="N_methyl"/>
    <property type="match status" value="1"/>
</dbReference>
<dbReference type="PANTHER" id="PTHR30093:SF34">
    <property type="entry name" value="PREPILIN PEPTIDASE-DEPENDENT PROTEIN D"/>
    <property type="match status" value="1"/>
</dbReference>
<evidence type="ECO:0000256" key="1">
    <source>
        <dbReference type="ARBA" id="ARBA00005233"/>
    </source>
</evidence>
<protein>
    <submittedName>
        <fullName evidence="4">Fimbrial protein</fullName>
    </submittedName>
</protein>
<dbReference type="Gene3D" id="3.30.700.10">
    <property type="entry name" value="Glycoprotein, Type 4 Pilin"/>
    <property type="match status" value="1"/>
</dbReference>
<gene>
    <name evidence="4" type="primary">pilE_2</name>
    <name evidence="4" type="ORF">DLNHIDIE_00804</name>
</gene>
<evidence type="ECO:0000256" key="3">
    <source>
        <dbReference type="SAM" id="Phobius"/>
    </source>
</evidence>
<keyword evidence="3" id="KW-0812">Transmembrane</keyword>
<reference evidence="4 5" key="1">
    <citation type="submission" date="2019-03" db="EMBL/GenBank/DDBJ databases">
        <title>New insights into Acidothiobacillus thiooxidans sulfur metabolism through coupled gene expression, solution geochemistry, microscopy and spectroscopy analyses.</title>
        <authorList>
            <person name="Camacho D."/>
            <person name="Frazao R."/>
            <person name="Fouillen A."/>
            <person name="Nanci A."/>
            <person name="Lang B.F."/>
            <person name="Apte S.C."/>
            <person name="Baron C."/>
            <person name="Warren L.A."/>
        </authorList>
    </citation>
    <scope>NUCLEOTIDE SEQUENCE [LARGE SCALE GENOMIC DNA]</scope>
    <source>
        <strain evidence="4 5">ATCC 19377</strain>
    </source>
</reference>
<dbReference type="EMBL" id="SZUV01000001">
    <property type="protein sequence ID" value="TQN50943.1"/>
    <property type="molecule type" value="Genomic_DNA"/>
</dbReference>
<dbReference type="PROSITE" id="PS00409">
    <property type="entry name" value="PROKAR_NTER_METHYL"/>
    <property type="match status" value="1"/>
</dbReference>
<dbReference type="AlphaFoldDB" id="A0A543Q3N3"/>
<comment type="similarity">
    <text evidence="1">Belongs to the N-Me-Phe pilin family.</text>
</comment>
<evidence type="ECO:0000313" key="5">
    <source>
        <dbReference type="Proteomes" id="UP000315403"/>
    </source>
</evidence>
<proteinExistence type="inferred from homology"/>
<dbReference type="InterPro" id="IPR012902">
    <property type="entry name" value="N_methyl_site"/>
</dbReference>
<keyword evidence="2" id="KW-0488">Methylation</keyword>
<sequence>MRPDQQSGFTLIELMIVIAIIGIIAAIAIPQYEKYIQSARIAAVAADVKLAVDATTDAFAAARTVGTVNIMNTINKAQTIGDSAYPSDNEYISGKGTACGQVGFSPSTITPSAQSVTLYLGGTNCSSTQEEENLISTLKQESIPVSMPDGTITITADGKVG</sequence>
<keyword evidence="3" id="KW-1133">Transmembrane helix</keyword>
<name>A0A543Q3N3_ACITH</name>
<accession>A0A543Q3N3</accession>
<dbReference type="RefSeq" id="WP_142086833.1">
    <property type="nucleotide sequence ID" value="NZ_SZUV01000001.1"/>
</dbReference>
<feature type="transmembrane region" description="Helical" evidence="3">
    <location>
        <begin position="12"/>
        <end position="32"/>
    </location>
</feature>
<keyword evidence="3" id="KW-0472">Membrane</keyword>
<dbReference type="PANTHER" id="PTHR30093">
    <property type="entry name" value="GENERAL SECRETION PATHWAY PROTEIN G"/>
    <property type="match status" value="1"/>
</dbReference>
<evidence type="ECO:0000313" key="4">
    <source>
        <dbReference type="EMBL" id="TQN50943.1"/>
    </source>
</evidence>
<dbReference type="NCBIfam" id="TIGR02532">
    <property type="entry name" value="IV_pilin_GFxxxE"/>
    <property type="match status" value="1"/>
</dbReference>
<evidence type="ECO:0000256" key="2">
    <source>
        <dbReference type="ARBA" id="ARBA00022481"/>
    </source>
</evidence>
<dbReference type="Proteomes" id="UP000315403">
    <property type="component" value="Unassembled WGS sequence"/>
</dbReference>
<comment type="caution">
    <text evidence="4">The sequence shown here is derived from an EMBL/GenBank/DDBJ whole genome shotgun (WGS) entry which is preliminary data.</text>
</comment>
<organism evidence="4 5">
    <name type="scientific">Acidithiobacillus thiooxidans ATCC 19377</name>
    <dbReference type="NCBI Taxonomy" id="637390"/>
    <lineage>
        <taxon>Bacteria</taxon>
        <taxon>Pseudomonadati</taxon>
        <taxon>Pseudomonadota</taxon>
        <taxon>Acidithiobacillia</taxon>
        <taxon>Acidithiobacillales</taxon>
        <taxon>Acidithiobacillaceae</taxon>
        <taxon>Acidithiobacillus</taxon>
    </lineage>
</organism>